<dbReference type="Pfam" id="PF00510">
    <property type="entry name" value="COX3"/>
    <property type="match status" value="2"/>
</dbReference>
<dbReference type="InterPro" id="IPR024791">
    <property type="entry name" value="Cyt_c/ubiquinol_Oxase_su3"/>
</dbReference>
<dbReference type="SUPFAM" id="SSF81452">
    <property type="entry name" value="Cytochrome c oxidase subunit III-like"/>
    <property type="match status" value="2"/>
</dbReference>
<keyword evidence="5 7" id="KW-0472">Membrane</keyword>
<reference evidence="9 10" key="1">
    <citation type="journal article" date="2011" name="J. Bacteriol.">
        <title>Genome sequence of 'Pedosphaera parvula' Ellin514, an aerobic Verrucomicrobial isolate from pasture soil.</title>
        <authorList>
            <person name="Kant R."/>
            <person name="van Passel M.W."/>
            <person name="Sangwan P."/>
            <person name="Palva A."/>
            <person name="Lucas S."/>
            <person name="Copeland A."/>
            <person name="Lapidus A."/>
            <person name="Glavina Del Rio T."/>
            <person name="Dalin E."/>
            <person name="Tice H."/>
            <person name="Bruce D."/>
            <person name="Goodwin L."/>
            <person name="Pitluck S."/>
            <person name="Chertkov O."/>
            <person name="Larimer F.W."/>
            <person name="Land M.L."/>
            <person name="Hauser L."/>
            <person name="Brettin T.S."/>
            <person name="Detter J.C."/>
            <person name="Han S."/>
            <person name="de Vos W.M."/>
            <person name="Janssen P.H."/>
            <person name="Smidt H."/>
        </authorList>
    </citation>
    <scope>NUCLEOTIDE SEQUENCE [LARGE SCALE GENOMIC DNA]</scope>
    <source>
        <strain evidence="9 10">Ellin514</strain>
    </source>
</reference>
<comment type="subcellular location">
    <subcellularLocation>
        <location evidence="6">Cell membrane</location>
        <topology evidence="6">Multi-pass membrane protein</topology>
    </subcellularLocation>
    <subcellularLocation>
        <location evidence="1">Membrane</location>
        <topology evidence="1">Multi-pass membrane protein</topology>
    </subcellularLocation>
</comment>
<dbReference type="InterPro" id="IPR000298">
    <property type="entry name" value="Cyt_c_oxidase-like_su3"/>
</dbReference>
<evidence type="ECO:0000256" key="2">
    <source>
        <dbReference type="ARBA" id="ARBA00010581"/>
    </source>
</evidence>
<evidence type="ECO:0000256" key="3">
    <source>
        <dbReference type="ARBA" id="ARBA00022692"/>
    </source>
</evidence>
<dbReference type="RefSeq" id="WP_007418872.1">
    <property type="nucleotide sequence ID" value="NZ_ABOX02000086.1"/>
</dbReference>
<comment type="caution">
    <text evidence="9">The sequence shown here is derived from an EMBL/GenBank/DDBJ whole genome shotgun (WGS) entry which is preliminary data.</text>
</comment>
<evidence type="ECO:0000256" key="1">
    <source>
        <dbReference type="ARBA" id="ARBA00004141"/>
    </source>
</evidence>
<feature type="transmembrane region" description="Helical" evidence="7">
    <location>
        <begin position="63"/>
        <end position="81"/>
    </location>
</feature>
<dbReference type="GO" id="GO:0019646">
    <property type="term" value="P:aerobic electron transport chain"/>
    <property type="evidence" value="ECO:0007669"/>
    <property type="project" value="InterPro"/>
</dbReference>
<feature type="transmembrane region" description="Helical" evidence="7">
    <location>
        <begin position="93"/>
        <end position="111"/>
    </location>
</feature>
<evidence type="ECO:0000313" key="10">
    <source>
        <dbReference type="Proteomes" id="UP000003688"/>
    </source>
</evidence>
<dbReference type="PANTHER" id="PTHR11403">
    <property type="entry name" value="CYTOCHROME C OXIDASE SUBUNIT III"/>
    <property type="match status" value="1"/>
</dbReference>
<evidence type="ECO:0000256" key="5">
    <source>
        <dbReference type="ARBA" id="ARBA00023136"/>
    </source>
</evidence>
<organism evidence="9 10">
    <name type="scientific">Pedosphaera parvula (strain Ellin514)</name>
    <dbReference type="NCBI Taxonomy" id="320771"/>
    <lineage>
        <taxon>Bacteria</taxon>
        <taxon>Pseudomonadati</taxon>
        <taxon>Verrucomicrobiota</taxon>
        <taxon>Pedosphaerae</taxon>
        <taxon>Pedosphaerales</taxon>
        <taxon>Pedosphaeraceae</taxon>
        <taxon>Pedosphaera</taxon>
    </lineage>
</organism>
<name>B9XST9_PEDPL</name>
<evidence type="ECO:0000256" key="7">
    <source>
        <dbReference type="SAM" id="Phobius"/>
    </source>
</evidence>
<keyword evidence="4 7" id="KW-1133">Transmembrane helix</keyword>
<feature type="transmembrane region" description="Helical" evidence="7">
    <location>
        <begin position="193"/>
        <end position="218"/>
    </location>
</feature>
<dbReference type="EMBL" id="ABOX02000086">
    <property type="protein sequence ID" value="EEF57106.1"/>
    <property type="molecule type" value="Genomic_DNA"/>
</dbReference>
<proteinExistence type="inferred from homology"/>
<gene>
    <name evidence="9" type="ORF">Cflav_PD6518</name>
</gene>
<sequence>MEIPYTAEARPDTGLYNAKVGIWLFLASEVMLFGALFSTYILLRVGADPGTWPHGLLDVRLGTINTIVLICSSITVVMAWASLKLKNFAKFKMFQAITLICSLMFLGIKSYEYHDKFSHYEVQLNDGRVVDGHMVENGKEEMVIHGHFITREEEAKVTHAWQEREIKHEEIKIKKSDVKYMENYGPWHSTYMAIYFTLTGLHALHVIGGALVIGFIWGPGSKMWKTDPERFTNRVEVSGLFWHFVDLVWIFLFPVLYLL</sequence>
<comment type="similarity">
    <text evidence="2 6">Belongs to the cytochrome c oxidase subunit 3 family.</text>
</comment>
<dbReference type="OrthoDB" id="9810850at2"/>
<evidence type="ECO:0000313" key="9">
    <source>
        <dbReference type="EMBL" id="EEF57106.1"/>
    </source>
</evidence>
<dbReference type="STRING" id="320771.Cflav_PD6518"/>
<dbReference type="PROSITE" id="PS50253">
    <property type="entry name" value="COX3"/>
    <property type="match status" value="1"/>
</dbReference>
<dbReference type="InterPro" id="IPR035973">
    <property type="entry name" value="Cyt_c_oxidase_su3-like_sf"/>
</dbReference>
<dbReference type="Gene3D" id="1.20.120.80">
    <property type="entry name" value="Cytochrome c oxidase, subunit III, four-helix bundle"/>
    <property type="match status" value="1"/>
</dbReference>
<keyword evidence="3 6" id="KW-0812">Transmembrane</keyword>
<feature type="transmembrane region" description="Helical" evidence="7">
    <location>
        <begin position="20"/>
        <end position="43"/>
    </location>
</feature>
<evidence type="ECO:0000256" key="6">
    <source>
        <dbReference type="RuleBase" id="RU003376"/>
    </source>
</evidence>
<accession>B9XST9</accession>
<dbReference type="Proteomes" id="UP000003688">
    <property type="component" value="Unassembled WGS sequence"/>
</dbReference>
<evidence type="ECO:0000256" key="4">
    <source>
        <dbReference type="ARBA" id="ARBA00022989"/>
    </source>
</evidence>
<keyword evidence="10" id="KW-1185">Reference proteome</keyword>
<feature type="transmembrane region" description="Helical" evidence="7">
    <location>
        <begin position="239"/>
        <end position="258"/>
    </location>
</feature>
<dbReference type="AlphaFoldDB" id="B9XST9"/>
<protein>
    <submittedName>
        <fullName evidence="9">Cytochrome c oxidase subunit III</fullName>
    </submittedName>
</protein>
<feature type="domain" description="Heme-copper oxidase subunit III family profile" evidence="8">
    <location>
        <begin position="1"/>
        <end position="259"/>
    </location>
</feature>
<dbReference type="GO" id="GO:0005886">
    <property type="term" value="C:plasma membrane"/>
    <property type="evidence" value="ECO:0007669"/>
    <property type="project" value="UniProtKB-SubCell"/>
</dbReference>
<dbReference type="CDD" id="cd00386">
    <property type="entry name" value="Heme_Cu_Oxidase_III_like"/>
    <property type="match status" value="1"/>
</dbReference>
<evidence type="ECO:0000259" key="8">
    <source>
        <dbReference type="PROSITE" id="PS50253"/>
    </source>
</evidence>
<dbReference type="GO" id="GO:0004129">
    <property type="term" value="F:cytochrome-c oxidase activity"/>
    <property type="evidence" value="ECO:0007669"/>
    <property type="project" value="InterPro"/>
</dbReference>
<dbReference type="InterPro" id="IPR013833">
    <property type="entry name" value="Cyt_c_oxidase_su3_a-hlx"/>
</dbReference>
<dbReference type="PANTHER" id="PTHR11403:SF6">
    <property type="entry name" value="NITRIC OXIDE REDUCTASE SUBUNIT E"/>
    <property type="match status" value="1"/>
</dbReference>